<dbReference type="GO" id="GO:0006006">
    <property type="term" value="P:glucose metabolic process"/>
    <property type="evidence" value="ECO:0007669"/>
    <property type="project" value="UniProtKB-KW"/>
</dbReference>
<comment type="subunit">
    <text evidence="2">Homodimer.</text>
</comment>
<dbReference type="InterPro" id="IPR001296">
    <property type="entry name" value="Glyco_trans_1"/>
</dbReference>
<dbReference type="InterPro" id="IPR052078">
    <property type="entry name" value="Trehalose_Metab_GTase"/>
</dbReference>
<reference evidence="10 11" key="1">
    <citation type="submission" date="2018-03" db="EMBL/GenBank/DDBJ databases">
        <title>Genomes of Pezizomycetes fungi and the evolution of truffles.</title>
        <authorList>
            <person name="Murat C."/>
            <person name="Payen T."/>
            <person name="Noel B."/>
            <person name="Kuo A."/>
            <person name="Martin F.M."/>
        </authorList>
    </citation>
    <scope>NUCLEOTIDE SEQUENCE [LARGE SCALE GENOMIC DNA]</scope>
    <source>
        <strain evidence="10">091103-1</strain>
    </source>
</reference>
<evidence type="ECO:0000256" key="1">
    <source>
        <dbReference type="ARBA" id="ARBA00009481"/>
    </source>
</evidence>
<evidence type="ECO:0000256" key="4">
    <source>
        <dbReference type="ARBA" id="ARBA00022676"/>
    </source>
</evidence>
<evidence type="ECO:0000256" key="7">
    <source>
        <dbReference type="SAM" id="MobiDB-lite"/>
    </source>
</evidence>
<evidence type="ECO:0000256" key="2">
    <source>
        <dbReference type="ARBA" id="ARBA00011738"/>
    </source>
</evidence>
<accession>A0A317SI99</accession>
<feature type="domain" description="Glycosyl transferase family 1" evidence="8">
    <location>
        <begin position="465"/>
        <end position="639"/>
    </location>
</feature>
<keyword evidence="5 10" id="KW-0808">Transferase</keyword>
<dbReference type="AlphaFoldDB" id="A0A317SI99"/>
<protein>
    <submittedName>
        <fullName evidence="10">Glycosyltransferase Family 4 protein</fullName>
    </submittedName>
</protein>
<organism evidence="10 11">
    <name type="scientific">Tuber magnatum</name>
    <name type="common">white Piedmont truffle</name>
    <dbReference type="NCBI Taxonomy" id="42249"/>
    <lineage>
        <taxon>Eukaryota</taxon>
        <taxon>Fungi</taxon>
        <taxon>Dikarya</taxon>
        <taxon>Ascomycota</taxon>
        <taxon>Pezizomycotina</taxon>
        <taxon>Pezizomycetes</taxon>
        <taxon>Pezizales</taxon>
        <taxon>Tuberaceae</taxon>
        <taxon>Tuber</taxon>
    </lineage>
</organism>
<name>A0A317SI99_9PEZI</name>
<evidence type="ECO:0000256" key="6">
    <source>
        <dbReference type="ARBA" id="ARBA00023277"/>
    </source>
</evidence>
<evidence type="ECO:0000313" key="11">
    <source>
        <dbReference type="Proteomes" id="UP000246991"/>
    </source>
</evidence>
<evidence type="ECO:0000256" key="3">
    <source>
        <dbReference type="ARBA" id="ARBA00022526"/>
    </source>
</evidence>
<dbReference type="Proteomes" id="UP000246991">
    <property type="component" value="Unassembled WGS sequence"/>
</dbReference>
<dbReference type="EMBL" id="PYWC01000066">
    <property type="protein sequence ID" value="PWW74165.1"/>
    <property type="molecule type" value="Genomic_DNA"/>
</dbReference>
<proteinExistence type="inferred from homology"/>
<dbReference type="PANTHER" id="PTHR47779:SF1">
    <property type="entry name" value="SYNTHASE (CCG-9), PUTATIVE (AFU_ORTHOLOGUE AFUA_3G12100)-RELATED"/>
    <property type="match status" value="1"/>
</dbReference>
<feature type="domain" description="Trehalose synthase N-terminal" evidence="9">
    <location>
        <begin position="248"/>
        <end position="410"/>
    </location>
</feature>
<dbReference type="GO" id="GO:0016757">
    <property type="term" value="F:glycosyltransferase activity"/>
    <property type="evidence" value="ECO:0007669"/>
    <property type="project" value="UniProtKB-KW"/>
</dbReference>
<feature type="region of interest" description="Disordered" evidence="7">
    <location>
        <begin position="682"/>
        <end position="705"/>
    </location>
</feature>
<keyword evidence="6" id="KW-0119">Carbohydrate metabolism</keyword>
<comment type="caution">
    <text evidence="10">The sequence shown here is derived from an EMBL/GenBank/DDBJ whole genome shotgun (WGS) entry which is preliminary data.</text>
</comment>
<evidence type="ECO:0000256" key="5">
    <source>
        <dbReference type="ARBA" id="ARBA00022679"/>
    </source>
</evidence>
<dbReference type="SUPFAM" id="SSF53756">
    <property type="entry name" value="UDP-Glycosyltransferase/glycogen phosphorylase"/>
    <property type="match status" value="1"/>
</dbReference>
<gene>
    <name evidence="10" type="ORF">C7212DRAFT_299786</name>
</gene>
<dbReference type="Gene3D" id="3.40.50.2000">
    <property type="entry name" value="Glycogen Phosphorylase B"/>
    <property type="match status" value="2"/>
</dbReference>
<keyword evidence="11" id="KW-1185">Reference proteome</keyword>
<sequence length="705" mass="78101">MPDSEASRVGAHPFDTVPSQERRRSISLSTEEASWAGIPLVPLYIGAAATRVDDTTVRIGISIHDGVYSIDYCINQLVVRDGENMRDIIKADAVKTIGDYSIQHQAKFVGAGVTLGLEEICPGISAYLWHKLDIVCVRLRVHTTAFGAFEDTGSIPIDVDEQADSAARKCVMYFGPNHNPALAIAFRNQVMPDAQGAIRLVENLSEYEATVHRGTWNTVLNYAYELKGYKDGQTEGDPQCPPTRIAFFSATPQGGGVALMRHALVRFCSELGVKLNWYIPKPNPKAFRITKTNHNILQGVADPEARFDEAKQTLLNEWIGTNAKRYWLSPGGPLAPGGADVVIIDDPQMPALIPLIKKVRPEVKIIYRSHIEVRSDLVERPGSPQEEVWRWMWDCIKQADVFISHPVDKFVPHDVPLAMVGLMPACTDWLDGLNKPLREWDLRFYHHDLRNSCNELGMNQLLYPAREYITQIARFDPSKGIPDVIESYRKLCARLTSHAPERLTPQLLICGHGAIDDPDASIVFAETMELLAQPRYAAIAKDVVVMRIGPSDQMLNALLTTAKLVVQLSLREGFEVKVSEALHHGKPIVATRAGGIPLQIQHGKSGFLVDVGDTDAVANHLFDLYTNNDLYTRMSEYAKASVSDEVGTVGNAACWLYLAAKLARGQVLKPNARWITDMAMEEASQRHEPGEPILPRGGIDIKGEN</sequence>
<dbReference type="STRING" id="42249.A0A317SI99"/>
<comment type="similarity">
    <text evidence="1">Belongs to the glycosyltransferase group 1 family. Glycosyltransferase 4 subfamily.</text>
</comment>
<evidence type="ECO:0000259" key="9">
    <source>
        <dbReference type="Pfam" id="PF21269"/>
    </source>
</evidence>
<feature type="region of interest" description="Disordered" evidence="7">
    <location>
        <begin position="1"/>
        <end position="25"/>
    </location>
</feature>
<dbReference type="Pfam" id="PF00534">
    <property type="entry name" value="Glycos_transf_1"/>
    <property type="match status" value="1"/>
</dbReference>
<dbReference type="InterPro" id="IPR049438">
    <property type="entry name" value="TreT_GT1"/>
</dbReference>
<evidence type="ECO:0000313" key="10">
    <source>
        <dbReference type="EMBL" id="PWW74165.1"/>
    </source>
</evidence>
<dbReference type="PANTHER" id="PTHR47779">
    <property type="entry name" value="SYNTHASE (CCG-9), PUTATIVE (AFU_ORTHOLOGUE AFUA_3G12100)-RELATED"/>
    <property type="match status" value="1"/>
</dbReference>
<dbReference type="OrthoDB" id="937291at2759"/>
<dbReference type="Pfam" id="PF21269">
    <property type="entry name" value="TreT_GT1"/>
    <property type="match status" value="1"/>
</dbReference>
<keyword evidence="4" id="KW-0328">Glycosyltransferase</keyword>
<keyword evidence="3" id="KW-0313">Glucose metabolism</keyword>
<evidence type="ECO:0000259" key="8">
    <source>
        <dbReference type="Pfam" id="PF00534"/>
    </source>
</evidence>